<evidence type="ECO:0000313" key="3">
    <source>
        <dbReference type="Proteomes" id="UP000662873"/>
    </source>
</evidence>
<sequence length="386" mass="42507">MNDSPKKSNSGLGAAAAVVGVLGLVGVFVGKAQGMPNVFQSYLLGYLMWLMPTLGFLGIVILVNLVRGRFGYPILGISQAGARLLPAMAILFLPILFFLPDVYPWARPDEVAQNPVLQLRVAFLNPMGFGIRAVIYFAVWVGIAFLLSSWSKRQDQSGESQWEGKRSSFAAGAAVAFVLTVTLAATDWVMSLEPHWYSTIFGLLLVAAQMLTALAIAVAYLAFAKNSKVAVLVKPKHFHDLGTLLFTLVVFWAYLAFSQFLIIWSADLPEEITYFADRNEGPWSAIGGAIVFLHFLAPFLILLSAKVKRTAAFVGGIAVFILVMRVVEMFWFVTPSLHREGPMLNWVDFAAILGVGGIWLFVLLWQYAKEPSPPVYALRQMEQEHA</sequence>
<keyword evidence="1" id="KW-0812">Transmembrane</keyword>
<feature type="transmembrane region" description="Helical" evidence="1">
    <location>
        <begin position="168"/>
        <end position="190"/>
    </location>
</feature>
<evidence type="ECO:0000256" key="1">
    <source>
        <dbReference type="SAM" id="Phobius"/>
    </source>
</evidence>
<proteinExistence type="predicted"/>
<keyword evidence="1" id="KW-1133">Transmembrane helix</keyword>
<feature type="transmembrane region" description="Helical" evidence="1">
    <location>
        <begin position="12"/>
        <end position="30"/>
    </location>
</feature>
<name>A0A809R8A6_9BACT</name>
<feature type="transmembrane region" description="Helical" evidence="1">
    <location>
        <begin position="346"/>
        <end position="365"/>
    </location>
</feature>
<dbReference type="Proteomes" id="UP000662873">
    <property type="component" value="Chromosome"/>
</dbReference>
<evidence type="ECO:0000313" key="2">
    <source>
        <dbReference type="EMBL" id="BBO23813.1"/>
    </source>
</evidence>
<dbReference type="PANTHER" id="PTHR43044">
    <property type="match status" value="1"/>
</dbReference>
<dbReference type="PANTHER" id="PTHR43044:SF1">
    <property type="entry name" value="QUINOL:CYTOCHROME C OXIDOREDUCTASE QUINONE-BINDING SUBUNIT 2"/>
    <property type="match status" value="1"/>
</dbReference>
<organism evidence="2 3">
    <name type="scientific">Candidatus Nitrosymbiomonas proteolyticus</name>
    <dbReference type="NCBI Taxonomy" id="2608984"/>
    <lineage>
        <taxon>Bacteria</taxon>
        <taxon>Bacillati</taxon>
        <taxon>Armatimonadota</taxon>
        <taxon>Armatimonadota incertae sedis</taxon>
        <taxon>Candidatus Nitrosymbiomonas</taxon>
    </lineage>
</organism>
<feature type="transmembrane region" description="Helical" evidence="1">
    <location>
        <begin position="42"/>
        <end position="63"/>
    </location>
</feature>
<dbReference type="EMBL" id="AP021858">
    <property type="protein sequence ID" value="BBO23813.1"/>
    <property type="molecule type" value="Genomic_DNA"/>
</dbReference>
<dbReference type="KEGG" id="npy:NPRO_14080"/>
<feature type="transmembrane region" description="Helical" evidence="1">
    <location>
        <begin position="310"/>
        <end position="334"/>
    </location>
</feature>
<accession>A0A809R8A6</accession>
<feature type="transmembrane region" description="Helical" evidence="1">
    <location>
        <begin position="196"/>
        <end position="223"/>
    </location>
</feature>
<feature type="transmembrane region" description="Helical" evidence="1">
    <location>
        <begin position="123"/>
        <end position="147"/>
    </location>
</feature>
<reference evidence="2" key="1">
    <citation type="journal article" name="DNA Res.">
        <title>The physiological potential of anammox bacteria as revealed by their core genome structure.</title>
        <authorList>
            <person name="Okubo T."/>
            <person name="Toyoda A."/>
            <person name="Fukuhara K."/>
            <person name="Uchiyama I."/>
            <person name="Harigaya Y."/>
            <person name="Kuroiwa M."/>
            <person name="Suzuki T."/>
            <person name="Murakami Y."/>
            <person name="Suwa Y."/>
            <person name="Takami H."/>
        </authorList>
    </citation>
    <scope>NUCLEOTIDE SEQUENCE</scope>
    <source>
        <strain evidence="2">317325-2</strain>
    </source>
</reference>
<keyword evidence="1" id="KW-0472">Membrane</keyword>
<feature type="transmembrane region" description="Helical" evidence="1">
    <location>
        <begin position="84"/>
        <end position="103"/>
    </location>
</feature>
<protein>
    <submittedName>
        <fullName evidence="2">Quinol:cytochrome c oxidoreductase quinone-binding subunit 2</fullName>
    </submittedName>
</protein>
<feature type="transmembrane region" description="Helical" evidence="1">
    <location>
        <begin position="244"/>
        <end position="263"/>
    </location>
</feature>
<gene>
    <name evidence="2" type="ORF">NPRO_14080</name>
</gene>
<feature type="transmembrane region" description="Helical" evidence="1">
    <location>
        <begin position="283"/>
        <end position="303"/>
    </location>
</feature>
<dbReference type="AlphaFoldDB" id="A0A809R8A6"/>